<evidence type="ECO:0000256" key="1">
    <source>
        <dbReference type="ARBA" id="ARBA00022614"/>
    </source>
</evidence>
<dbReference type="InterPro" id="IPR050216">
    <property type="entry name" value="LRR_domain-containing"/>
</dbReference>
<dbReference type="GeneTree" id="ENSGT00940000164066"/>
<dbReference type="PANTHER" id="PTHR48051">
    <property type="match status" value="1"/>
</dbReference>
<dbReference type="SMART" id="SM00364">
    <property type="entry name" value="LRR_BAC"/>
    <property type="match status" value="6"/>
</dbReference>
<dbReference type="InterPro" id="IPR001611">
    <property type="entry name" value="Leu-rich_rpt"/>
</dbReference>
<dbReference type="Pfam" id="PF13855">
    <property type="entry name" value="LRR_8"/>
    <property type="match status" value="2"/>
</dbReference>
<dbReference type="Ensembl" id="ENSCAFT00020017728.1">
    <property type="protein sequence ID" value="ENSCAFP00020015256.1"/>
    <property type="gene ID" value="ENSCAFG00020012261.1"/>
</dbReference>
<proteinExistence type="predicted"/>
<keyword evidence="4" id="KW-1185">Reference proteome</keyword>
<dbReference type="AlphaFoldDB" id="A0A8C0KJ08"/>
<accession>A0A8C0KJ08</accession>
<dbReference type="Proteomes" id="UP000694391">
    <property type="component" value="Unplaced"/>
</dbReference>
<evidence type="ECO:0000313" key="4">
    <source>
        <dbReference type="Proteomes" id="UP000694391"/>
    </source>
</evidence>
<keyword evidence="2" id="KW-0677">Repeat</keyword>
<sequence>MTERLLIRALKGGKDTKIVTLNGKGITKMPSALSKLPGLKTLDLQNNQIRKVCPEISTLTQLTALNLGNNLLEEIPEEMKYLTSLKKLHLFGNKICKFAPGVCGKLHLILLNLNNNRLTWIPQEVSRLKSLVILSINHNQLASIPKELCFLENLSELQLSYNRLLSLPEEIKFLKKLQKLVLIRNNIEVLPEVICYLSYEEVFILEFYCEGNPLFLMKPVNAIQQEDAWSLQEITSRFIMNELEGKSPFIMQAIQRHPQVRNIISQRRKCAICGKYFLTIWLECVEFVPPPKNWKISRNLKLVPLRILICSYKCFNKRGLNLFGIAQV</sequence>
<reference evidence="3" key="2">
    <citation type="submission" date="2025-09" db="UniProtKB">
        <authorList>
            <consortium name="Ensembl"/>
        </authorList>
    </citation>
    <scope>IDENTIFICATION</scope>
</reference>
<name>A0A8C0KJ08_CANLU</name>
<gene>
    <name evidence="3" type="primary">LRRC69</name>
</gene>
<dbReference type="Gene3D" id="3.80.10.10">
    <property type="entry name" value="Ribonuclease Inhibitor"/>
    <property type="match status" value="1"/>
</dbReference>
<dbReference type="GO" id="GO:0005737">
    <property type="term" value="C:cytoplasm"/>
    <property type="evidence" value="ECO:0007669"/>
    <property type="project" value="TreeGrafter"/>
</dbReference>
<reference evidence="3" key="1">
    <citation type="submission" date="2025-08" db="UniProtKB">
        <authorList>
            <consortium name="Ensembl"/>
        </authorList>
    </citation>
    <scope>IDENTIFICATION</scope>
</reference>
<evidence type="ECO:0000256" key="2">
    <source>
        <dbReference type="ARBA" id="ARBA00022737"/>
    </source>
</evidence>
<dbReference type="PROSITE" id="PS51450">
    <property type="entry name" value="LRR"/>
    <property type="match status" value="3"/>
</dbReference>
<dbReference type="SUPFAM" id="SSF52058">
    <property type="entry name" value="L domain-like"/>
    <property type="match status" value="1"/>
</dbReference>
<evidence type="ECO:0000313" key="3">
    <source>
        <dbReference type="Ensembl" id="ENSCAFP00020015256.1"/>
    </source>
</evidence>
<dbReference type="PANTHER" id="PTHR48051:SF1">
    <property type="entry name" value="RAS SUPPRESSOR PROTEIN 1"/>
    <property type="match status" value="1"/>
</dbReference>
<protein>
    <submittedName>
        <fullName evidence="3">Leucine rich repeat containing 69</fullName>
    </submittedName>
</protein>
<keyword evidence="1" id="KW-0433">Leucine-rich repeat</keyword>
<dbReference type="InterPro" id="IPR032675">
    <property type="entry name" value="LRR_dom_sf"/>
</dbReference>
<dbReference type="InterPro" id="IPR003591">
    <property type="entry name" value="Leu-rich_rpt_typical-subtyp"/>
</dbReference>
<dbReference type="SMART" id="SM00369">
    <property type="entry name" value="LRR_TYP"/>
    <property type="match status" value="7"/>
</dbReference>
<organism evidence="3 4">
    <name type="scientific">Canis lupus dingo</name>
    <name type="common">dingo</name>
    <dbReference type="NCBI Taxonomy" id="286419"/>
    <lineage>
        <taxon>Eukaryota</taxon>
        <taxon>Metazoa</taxon>
        <taxon>Chordata</taxon>
        <taxon>Craniata</taxon>
        <taxon>Vertebrata</taxon>
        <taxon>Euteleostomi</taxon>
        <taxon>Mammalia</taxon>
        <taxon>Eutheria</taxon>
        <taxon>Laurasiatheria</taxon>
        <taxon>Carnivora</taxon>
        <taxon>Caniformia</taxon>
        <taxon>Canidae</taxon>
        <taxon>Canis</taxon>
    </lineage>
</organism>